<proteinExistence type="predicted"/>
<reference evidence="1 2" key="1">
    <citation type="journal article" date="2013" name="PLoS Pathog.">
        <title>Genomic analysis of the Kiwifruit pathogen Pseudomonas syringae pv. actinidiae provides insight into the origins of an emergent plant disease.</title>
        <authorList>
            <person name="McCann H.C."/>
            <person name="Rikkerink E.H."/>
            <person name="Bertels F."/>
            <person name="Fiers M."/>
            <person name="Lu A."/>
            <person name="Rees-George J."/>
            <person name="Andersen M.T."/>
            <person name="Gleave A.P."/>
            <person name="Haubold B."/>
            <person name="Wohlers M.W."/>
            <person name="Guttman D.S."/>
            <person name="Wang P.W."/>
            <person name="Straub C."/>
            <person name="Vanneste J.L."/>
            <person name="Rainey P.B."/>
            <person name="Templeton M.D."/>
        </authorList>
    </citation>
    <scope>NUCLEOTIDE SEQUENCE [LARGE SCALE GENOMIC DNA]</scope>
    <source>
        <strain evidence="1 2">ICMP 19096</strain>
    </source>
</reference>
<organism evidence="1 2">
    <name type="scientific">Pseudomonas syringae pv. actinidiae ICMP 19096</name>
    <dbReference type="NCBI Taxonomy" id="1194405"/>
    <lineage>
        <taxon>Bacteria</taxon>
        <taxon>Pseudomonadati</taxon>
        <taxon>Pseudomonadota</taxon>
        <taxon>Gammaproteobacteria</taxon>
        <taxon>Pseudomonadales</taxon>
        <taxon>Pseudomonadaceae</taxon>
        <taxon>Pseudomonas</taxon>
        <taxon>Pseudomonas syringae</taxon>
    </lineage>
</organism>
<dbReference type="AlphaFoldDB" id="A0A656K343"/>
<comment type="caution">
    <text evidence="1">The sequence shown here is derived from an EMBL/GenBank/DDBJ whole genome shotgun (WGS) entry which is preliminary data.</text>
</comment>
<evidence type="ECO:0000313" key="2">
    <source>
        <dbReference type="Proteomes" id="UP000018849"/>
    </source>
</evidence>
<dbReference type="GO" id="GO:0003844">
    <property type="term" value="F:1,4-alpha-glucan branching enzyme activity"/>
    <property type="evidence" value="ECO:0007669"/>
    <property type="project" value="UniProtKB-EC"/>
</dbReference>
<sequence>MSSEDEPVHGMTASLTLNLPPLAVLIFKPKKD</sequence>
<keyword evidence="1" id="KW-0328">Glycosyltransferase</keyword>
<dbReference type="EMBL" id="AOKF01000414">
    <property type="protein sequence ID" value="EPN67258.1"/>
    <property type="molecule type" value="Genomic_DNA"/>
</dbReference>
<gene>
    <name evidence="1" type="ORF">A245_05090</name>
</gene>
<keyword evidence="1" id="KW-0808">Transferase</keyword>
<evidence type="ECO:0000313" key="1">
    <source>
        <dbReference type="EMBL" id="EPN67258.1"/>
    </source>
</evidence>
<protein>
    <submittedName>
        <fullName evidence="1">Glycogen branching enzyme</fullName>
        <ecNumber evidence="1">2.4.1.18</ecNumber>
    </submittedName>
</protein>
<dbReference type="Proteomes" id="UP000018849">
    <property type="component" value="Unassembled WGS sequence"/>
</dbReference>
<name>A0A656K343_PSESF</name>
<accession>A0A656K343</accession>
<dbReference type="EC" id="2.4.1.18" evidence="1"/>